<keyword evidence="1" id="KW-0433">Leucine-rich repeat</keyword>
<dbReference type="Pfam" id="PF13855">
    <property type="entry name" value="LRR_8"/>
    <property type="match status" value="1"/>
</dbReference>
<evidence type="ECO:0000313" key="6">
    <source>
        <dbReference type="EMBL" id="KAL1506286.1"/>
    </source>
</evidence>
<dbReference type="SMART" id="SM00369">
    <property type="entry name" value="LRR_TYP"/>
    <property type="match status" value="3"/>
</dbReference>
<keyword evidence="3" id="KW-0677">Repeat</keyword>
<comment type="caution">
    <text evidence="6">The sequence shown here is derived from an EMBL/GenBank/DDBJ whole genome shotgun (WGS) entry which is preliminary data.</text>
</comment>
<keyword evidence="4" id="KW-0472">Membrane</keyword>
<dbReference type="InterPro" id="IPR032675">
    <property type="entry name" value="LRR_dom_sf"/>
</dbReference>
<dbReference type="SUPFAM" id="SSF52058">
    <property type="entry name" value="L domain-like"/>
    <property type="match status" value="1"/>
</dbReference>
<organism evidence="6 7">
    <name type="scientific">Hypothenemus hampei</name>
    <name type="common">Coffee berry borer</name>
    <dbReference type="NCBI Taxonomy" id="57062"/>
    <lineage>
        <taxon>Eukaryota</taxon>
        <taxon>Metazoa</taxon>
        <taxon>Ecdysozoa</taxon>
        <taxon>Arthropoda</taxon>
        <taxon>Hexapoda</taxon>
        <taxon>Insecta</taxon>
        <taxon>Pterygota</taxon>
        <taxon>Neoptera</taxon>
        <taxon>Endopterygota</taxon>
        <taxon>Coleoptera</taxon>
        <taxon>Polyphaga</taxon>
        <taxon>Cucujiformia</taxon>
        <taxon>Curculionidae</taxon>
        <taxon>Scolytinae</taxon>
        <taxon>Hypothenemus</taxon>
    </lineage>
</organism>
<dbReference type="Gene3D" id="3.80.10.10">
    <property type="entry name" value="Ribonuclease Inhibitor"/>
    <property type="match status" value="2"/>
</dbReference>
<evidence type="ECO:0000256" key="5">
    <source>
        <dbReference type="SAM" id="SignalP"/>
    </source>
</evidence>
<dbReference type="PANTHER" id="PTHR24373:SF370">
    <property type="entry name" value="FISH-LIPS, ISOFORM E"/>
    <property type="match status" value="1"/>
</dbReference>
<feature type="signal peptide" evidence="5">
    <location>
        <begin position="1"/>
        <end position="17"/>
    </location>
</feature>
<evidence type="ECO:0000256" key="4">
    <source>
        <dbReference type="SAM" id="Phobius"/>
    </source>
</evidence>
<keyword evidence="4" id="KW-0812">Transmembrane</keyword>
<sequence>MKAVILIFSLYILNVRPDCPNSCSCTPSSVSCVNLSLESVPDLNSLESSPVILDFSGNKFLFLDQEDFNFPKDDEVVELYLNNSEIVDIGKGTFDKLENLQELYLKQNFFSNDSIPEDLIESLDNMVFLDMSENYFNGAMPIIRSDSLEVLALINCKITSIPENALEHLPNLKLLLLERNDIQHLSFEPFQHYTSSSIFIKLTFNSGSCTCHNLHAFYLLANHKFIDTSELYQCINDENKLTNIFDGNVAINLTRKCPNINKELLNNLFGFPEVRDMIEDTSTRVFNLISNDIEDDYEDDAKTIDDCYKDIRLPEYCWQTFADTYERNNNFLTMVVVTTLISFVIGFLSGIVWWWFITTCRCRHMEHTSDSQIQLIHT</sequence>
<reference evidence="6 7" key="1">
    <citation type="submission" date="2024-05" db="EMBL/GenBank/DDBJ databases">
        <title>Genetic variation in Jamaican populations of the coffee berry borer (Hypothenemus hampei).</title>
        <authorList>
            <person name="Errbii M."/>
            <person name="Myrie A."/>
        </authorList>
    </citation>
    <scope>NUCLEOTIDE SEQUENCE [LARGE SCALE GENOMIC DNA]</scope>
    <source>
        <strain evidence="6">JA-Hopewell-2020-01-JO</strain>
        <tissue evidence="6">Whole body</tissue>
    </source>
</reference>
<dbReference type="Proteomes" id="UP001566132">
    <property type="component" value="Unassembled WGS sequence"/>
</dbReference>
<proteinExistence type="predicted"/>
<gene>
    <name evidence="6" type="ORF">ABEB36_005678</name>
</gene>
<dbReference type="PANTHER" id="PTHR24373">
    <property type="entry name" value="SLIT RELATED LEUCINE-RICH REPEAT NEURONAL PROTEIN"/>
    <property type="match status" value="1"/>
</dbReference>
<dbReference type="InterPro" id="IPR050328">
    <property type="entry name" value="Dev_Immune_Receptor"/>
</dbReference>
<dbReference type="EMBL" id="JBDJPC010000004">
    <property type="protein sequence ID" value="KAL1506286.1"/>
    <property type="molecule type" value="Genomic_DNA"/>
</dbReference>
<evidence type="ECO:0000313" key="7">
    <source>
        <dbReference type="Proteomes" id="UP001566132"/>
    </source>
</evidence>
<evidence type="ECO:0000256" key="1">
    <source>
        <dbReference type="ARBA" id="ARBA00022614"/>
    </source>
</evidence>
<accession>A0ABD1EZ22</accession>
<feature type="transmembrane region" description="Helical" evidence="4">
    <location>
        <begin position="331"/>
        <end position="356"/>
    </location>
</feature>
<feature type="chain" id="PRO_5044831673" evidence="5">
    <location>
        <begin position="18"/>
        <end position="378"/>
    </location>
</feature>
<keyword evidence="4" id="KW-1133">Transmembrane helix</keyword>
<keyword evidence="2 5" id="KW-0732">Signal</keyword>
<evidence type="ECO:0000256" key="3">
    <source>
        <dbReference type="ARBA" id="ARBA00022737"/>
    </source>
</evidence>
<dbReference type="PROSITE" id="PS51257">
    <property type="entry name" value="PROKAR_LIPOPROTEIN"/>
    <property type="match status" value="1"/>
</dbReference>
<protein>
    <submittedName>
        <fullName evidence="6">Uncharacterized protein</fullName>
    </submittedName>
</protein>
<dbReference type="AlphaFoldDB" id="A0ABD1EZ22"/>
<keyword evidence="7" id="KW-1185">Reference proteome</keyword>
<evidence type="ECO:0000256" key="2">
    <source>
        <dbReference type="ARBA" id="ARBA00022729"/>
    </source>
</evidence>
<dbReference type="InterPro" id="IPR001611">
    <property type="entry name" value="Leu-rich_rpt"/>
</dbReference>
<dbReference type="InterPro" id="IPR003591">
    <property type="entry name" value="Leu-rich_rpt_typical-subtyp"/>
</dbReference>
<name>A0ABD1EZ22_HYPHA</name>